<accession>M2QIG0</accession>
<name>M2QIG0_CERS8</name>
<feature type="compositionally biased region" description="Polar residues" evidence="1">
    <location>
        <begin position="602"/>
        <end position="614"/>
    </location>
</feature>
<dbReference type="OrthoDB" id="10612547at2759"/>
<organism evidence="2 3">
    <name type="scientific">Ceriporiopsis subvermispora (strain B)</name>
    <name type="common">White-rot fungus</name>
    <name type="synonym">Gelatoporia subvermispora</name>
    <dbReference type="NCBI Taxonomy" id="914234"/>
    <lineage>
        <taxon>Eukaryota</taxon>
        <taxon>Fungi</taxon>
        <taxon>Dikarya</taxon>
        <taxon>Basidiomycota</taxon>
        <taxon>Agaricomycotina</taxon>
        <taxon>Agaricomycetes</taxon>
        <taxon>Polyporales</taxon>
        <taxon>Gelatoporiaceae</taxon>
        <taxon>Gelatoporia</taxon>
    </lineage>
</organism>
<feature type="compositionally biased region" description="Polar residues" evidence="1">
    <location>
        <begin position="245"/>
        <end position="254"/>
    </location>
</feature>
<gene>
    <name evidence="2" type="ORF">CERSUDRAFT_73865</name>
</gene>
<feature type="compositionally biased region" description="Low complexity" evidence="1">
    <location>
        <begin position="64"/>
        <end position="84"/>
    </location>
</feature>
<evidence type="ECO:0000256" key="1">
    <source>
        <dbReference type="SAM" id="MobiDB-lite"/>
    </source>
</evidence>
<dbReference type="STRING" id="914234.M2QIG0"/>
<feature type="region of interest" description="Disordered" evidence="1">
    <location>
        <begin position="593"/>
        <end position="624"/>
    </location>
</feature>
<dbReference type="EMBL" id="KB445797">
    <property type="protein sequence ID" value="EMD36823.1"/>
    <property type="molecule type" value="Genomic_DNA"/>
</dbReference>
<feature type="region of interest" description="Disordered" evidence="1">
    <location>
        <begin position="1"/>
        <end position="21"/>
    </location>
</feature>
<dbReference type="Proteomes" id="UP000016930">
    <property type="component" value="Unassembled WGS sequence"/>
</dbReference>
<proteinExistence type="predicted"/>
<protein>
    <submittedName>
        <fullName evidence="2">Uncharacterized protein</fullName>
    </submittedName>
</protein>
<dbReference type="AlphaFoldDB" id="M2QIG0"/>
<keyword evidence="3" id="KW-1185">Reference proteome</keyword>
<feature type="region of interest" description="Disordered" evidence="1">
    <location>
        <begin position="234"/>
        <end position="268"/>
    </location>
</feature>
<feature type="region of interest" description="Disordered" evidence="1">
    <location>
        <begin position="51"/>
        <end position="155"/>
    </location>
</feature>
<reference evidence="2 3" key="1">
    <citation type="journal article" date="2012" name="Proc. Natl. Acad. Sci. U.S.A.">
        <title>Comparative genomics of Ceriporiopsis subvermispora and Phanerochaete chrysosporium provide insight into selective ligninolysis.</title>
        <authorList>
            <person name="Fernandez-Fueyo E."/>
            <person name="Ruiz-Duenas F.J."/>
            <person name="Ferreira P."/>
            <person name="Floudas D."/>
            <person name="Hibbett D.S."/>
            <person name="Canessa P."/>
            <person name="Larrondo L.F."/>
            <person name="James T.Y."/>
            <person name="Seelenfreund D."/>
            <person name="Lobos S."/>
            <person name="Polanco R."/>
            <person name="Tello M."/>
            <person name="Honda Y."/>
            <person name="Watanabe T."/>
            <person name="Watanabe T."/>
            <person name="Ryu J.S."/>
            <person name="Kubicek C.P."/>
            <person name="Schmoll M."/>
            <person name="Gaskell J."/>
            <person name="Hammel K.E."/>
            <person name="St John F.J."/>
            <person name="Vanden Wymelenberg A."/>
            <person name="Sabat G."/>
            <person name="Splinter BonDurant S."/>
            <person name="Syed K."/>
            <person name="Yadav J.S."/>
            <person name="Doddapaneni H."/>
            <person name="Subramanian V."/>
            <person name="Lavin J.L."/>
            <person name="Oguiza J.A."/>
            <person name="Perez G."/>
            <person name="Pisabarro A.G."/>
            <person name="Ramirez L."/>
            <person name="Santoyo F."/>
            <person name="Master E."/>
            <person name="Coutinho P.M."/>
            <person name="Henrissat B."/>
            <person name="Lombard V."/>
            <person name="Magnuson J.K."/>
            <person name="Kuees U."/>
            <person name="Hori C."/>
            <person name="Igarashi K."/>
            <person name="Samejima M."/>
            <person name="Held B.W."/>
            <person name="Barry K.W."/>
            <person name="LaButti K.M."/>
            <person name="Lapidus A."/>
            <person name="Lindquist E.A."/>
            <person name="Lucas S.M."/>
            <person name="Riley R."/>
            <person name="Salamov A.A."/>
            <person name="Hoffmeister D."/>
            <person name="Schwenk D."/>
            <person name="Hadar Y."/>
            <person name="Yarden O."/>
            <person name="de Vries R.P."/>
            <person name="Wiebenga A."/>
            <person name="Stenlid J."/>
            <person name="Eastwood D."/>
            <person name="Grigoriev I.V."/>
            <person name="Berka R.M."/>
            <person name="Blanchette R.A."/>
            <person name="Kersten P."/>
            <person name="Martinez A.T."/>
            <person name="Vicuna R."/>
            <person name="Cullen D."/>
        </authorList>
    </citation>
    <scope>NUCLEOTIDE SEQUENCE [LARGE SCALE GENOMIC DNA]</scope>
    <source>
        <strain evidence="2 3">B</strain>
    </source>
</reference>
<evidence type="ECO:0000313" key="2">
    <source>
        <dbReference type="EMBL" id="EMD36823.1"/>
    </source>
</evidence>
<evidence type="ECO:0000313" key="3">
    <source>
        <dbReference type="Proteomes" id="UP000016930"/>
    </source>
</evidence>
<sequence>MGQTSSRHASSPPDDVSSHTKDTKILVQALCDGLAAHRSVEEILVGLDGVSGRSTEEWRQFNRSPPESARPRASSIPPTSSTIEADLSGSHSGGTALRRRETVPRWHRGAPPRDATGADTRDEAPAGSLDTSQCYSPKSHILLPPPVPKTRPTPVIHSKRCRGGVRYTAEDEEFALSLILWEASRNPDITRQDICHELARLAYHHTVSSWSGWWSTTLGKGLSPSRLLHASTSNTPITLDLPDPSEQSRTVASTTDDEDGLVGEGSPRSRYTDAEWRAVVRHIAVTEGWADQTMVQKWQPLHEMFPHRSIQSFSAWYHRNEREVNARVRRERKWLLEKPSRRMKPDIRDRAAAIPLMFVFNPFEYPRLVPRTRSMGSTQSNIATLHDCNDGERAVTDAGPSDIPSRECEEAVLVNALCLSKHMQENISVHLERLHGLNSRSSESWKAQLLDNYENLNRLADERILASRDAQALVQLEKKSTMAHPTAASTISKKPLAPSRVKLPKIQIPTVPLRCPTPPSIVMKSFNGRNQFTKEDQIYALRFALWELKRDPRATKMQICGRLAEETWWCRKLPPNVLAQLKSSLPSRRVDRNSRDVIELSSEATQTPPRASTTDSEEEFPGWGNHETSAVIGHIAHTAAWSDLSEDERWTPLCVLLPHRSITSFSTLYQDHEDG</sequence>
<dbReference type="HOGENOM" id="CLU_407083_0_0_1"/>